<gene>
    <name evidence="2" type="ORF">B0T19DRAFT_157745</name>
</gene>
<reference evidence="2" key="1">
    <citation type="journal article" date="2023" name="Mol. Phylogenet. Evol.">
        <title>Genome-scale phylogeny and comparative genomics of the fungal order Sordariales.</title>
        <authorList>
            <person name="Hensen N."/>
            <person name="Bonometti L."/>
            <person name="Westerberg I."/>
            <person name="Brannstrom I.O."/>
            <person name="Guillou S."/>
            <person name="Cros-Aarteil S."/>
            <person name="Calhoun S."/>
            <person name="Haridas S."/>
            <person name="Kuo A."/>
            <person name="Mondo S."/>
            <person name="Pangilinan J."/>
            <person name="Riley R."/>
            <person name="LaButti K."/>
            <person name="Andreopoulos B."/>
            <person name="Lipzen A."/>
            <person name="Chen C."/>
            <person name="Yan M."/>
            <person name="Daum C."/>
            <person name="Ng V."/>
            <person name="Clum A."/>
            <person name="Steindorff A."/>
            <person name="Ohm R.A."/>
            <person name="Martin F."/>
            <person name="Silar P."/>
            <person name="Natvig D.O."/>
            <person name="Lalanne C."/>
            <person name="Gautier V."/>
            <person name="Ament-Velasquez S.L."/>
            <person name="Kruys A."/>
            <person name="Hutchinson M.I."/>
            <person name="Powell A.J."/>
            <person name="Barry K."/>
            <person name="Miller A.N."/>
            <person name="Grigoriev I.V."/>
            <person name="Debuchy R."/>
            <person name="Gladieux P."/>
            <person name="Hiltunen Thoren M."/>
            <person name="Johannesson H."/>
        </authorList>
    </citation>
    <scope>NUCLEOTIDE SEQUENCE</scope>
    <source>
        <strain evidence="2">SMH4131-1</strain>
    </source>
</reference>
<protein>
    <submittedName>
        <fullName evidence="2">Uncharacterized protein</fullName>
    </submittedName>
</protein>
<dbReference type="EMBL" id="JAUEPO010000003">
    <property type="protein sequence ID" value="KAK3327260.1"/>
    <property type="molecule type" value="Genomic_DNA"/>
</dbReference>
<feature type="region of interest" description="Disordered" evidence="1">
    <location>
        <begin position="369"/>
        <end position="427"/>
    </location>
</feature>
<evidence type="ECO:0000313" key="2">
    <source>
        <dbReference type="EMBL" id="KAK3327260.1"/>
    </source>
</evidence>
<sequence length="427" mass="47023">MGGRVWSAQEEEMFWKKIIPHSPKRLGVSRSNPEKTWVELAEEMTRLMGDDARREYTPLSLFEHYFQNAEKQRISPNARHLVTSYLRQRDGRHVKNKKNNLKKEELSARKKGESSDQDSAAHETPSPAGSRTPDPVDDKKAEISSPASPVSDVSTAQSDHNPRTSSAPVGGYVPRTPASYPKSGTGWYQPPEARQHSYSDYSPAPQQRHGSTPYSSALFSSEIPRSASQHGSARASSTDSRGLYNPASPPIPSTPLPPANGYSDLPVSFSERRPGHLYSPTRVSVTEPRRSYNLPPLAQLNSLVQASTLHSAQVTTQLPPLSLTTAPFELYNRQQGYHGGRGAVNNYGAGTHDVSRLSTVPSTVGYQSYTDYSSPYTNRHGRQDQPQVQVAPMDETSEHANELVKARVGDGNGKDDNKENEDGLFVS</sequence>
<evidence type="ECO:0000313" key="3">
    <source>
        <dbReference type="Proteomes" id="UP001286456"/>
    </source>
</evidence>
<feature type="compositionally biased region" description="Polar residues" evidence="1">
    <location>
        <begin position="226"/>
        <end position="240"/>
    </location>
</feature>
<organism evidence="2 3">
    <name type="scientific">Cercophora scortea</name>
    <dbReference type="NCBI Taxonomy" id="314031"/>
    <lineage>
        <taxon>Eukaryota</taxon>
        <taxon>Fungi</taxon>
        <taxon>Dikarya</taxon>
        <taxon>Ascomycota</taxon>
        <taxon>Pezizomycotina</taxon>
        <taxon>Sordariomycetes</taxon>
        <taxon>Sordariomycetidae</taxon>
        <taxon>Sordariales</taxon>
        <taxon>Lasiosphaeriaceae</taxon>
        <taxon>Cercophora</taxon>
    </lineage>
</organism>
<reference evidence="2" key="2">
    <citation type="submission" date="2023-06" db="EMBL/GenBank/DDBJ databases">
        <authorList>
            <consortium name="Lawrence Berkeley National Laboratory"/>
            <person name="Haridas S."/>
            <person name="Hensen N."/>
            <person name="Bonometti L."/>
            <person name="Westerberg I."/>
            <person name="Brannstrom I.O."/>
            <person name="Guillou S."/>
            <person name="Cros-Aarteil S."/>
            <person name="Calhoun S."/>
            <person name="Kuo A."/>
            <person name="Mondo S."/>
            <person name="Pangilinan J."/>
            <person name="Riley R."/>
            <person name="Labutti K."/>
            <person name="Andreopoulos B."/>
            <person name="Lipzen A."/>
            <person name="Chen C."/>
            <person name="Yanf M."/>
            <person name="Daum C."/>
            <person name="Ng V."/>
            <person name="Clum A."/>
            <person name="Steindorff A."/>
            <person name="Ohm R."/>
            <person name="Martin F."/>
            <person name="Silar P."/>
            <person name="Natvig D."/>
            <person name="Lalanne C."/>
            <person name="Gautier V."/>
            <person name="Ament-Velasquez S.L."/>
            <person name="Kruys A."/>
            <person name="Hutchinson M.I."/>
            <person name="Powell A.J."/>
            <person name="Barry K."/>
            <person name="Miller A.N."/>
            <person name="Grigoriev I.V."/>
            <person name="Debuchy R."/>
            <person name="Gladieux P."/>
            <person name="Thoren M.H."/>
            <person name="Johannesson H."/>
        </authorList>
    </citation>
    <scope>NUCLEOTIDE SEQUENCE</scope>
    <source>
        <strain evidence="2">SMH4131-1</strain>
    </source>
</reference>
<dbReference type="AlphaFoldDB" id="A0AAE0MCL6"/>
<keyword evidence="3" id="KW-1185">Reference proteome</keyword>
<name>A0AAE0MCL6_9PEZI</name>
<comment type="caution">
    <text evidence="2">The sequence shown here is derived from an EMBL/GenBank/DDBJ whole genome shotgun (WGS) entry which is preliminary data.</text>
</comment>
<feature type="compositionally biased region" description="Polar residues" evidence="1">
    <location>
        <begin position="196"/>
        <end position="219"/>
    </location>
</feature>
<feature type="compositionally biased region" description="Polar residues" evidence="1">
    <location>
        <begin position="145"/>
        <end position="167"/>
    </location>
</feature>
<evidence type="ECO:0000256" key="1">
    <source>
        <dbReference type="SAM" id="MobiDB-lite"/>
    </source>
</evidence>
<feature type="compositionally biased region" description="Basic and acidic residues" evidence="1">
    <location>
        <begin position="101"/>
        <end position="114"/>
    </location>
</feature>
<proteinExistence type="predicted"/>
<feature type="region of interest" description="Disordered" evidence="1">
    <location>
        <begin position="89"/>
        <end position="280"/>
    </location>
</feature>
<feature type="compositionally biased region" description="Pro residues" evidence="1">
    <location>
        <begin position="247"/>
        <end position="258"/>
    </location>
</feature>
<dbReference type="Proteomes" id="UP001286456">
    <property type="component" value="Unassembled WGS sequence"/>
</dbReference>
<feature type="compositionally biased region" description="Basic and acidic residues" evidence="1">
    <location>
        <begin position="396"/>
        <end position="421"/>
    </location>
</feature>
<accession>A0AAE0MCL6</accession>